<reference evidence="2" key="1">
    <citation type="submission" date="2009-10" db="EMBL/GenBank/DDBJ databases">
        <title>Complete sequence of Bacillus selenitireducens MLS10.</title>
        <authorList>
            <consortium name="US DOE Joint Genome Institute"/>
            <person name="Lucas S."/>
            <person name="Copeland A."/>
            <person name="Lapidus A."/>
            <person name="Glavina del Rio T."/>
            <person name="Dalin E."/>
            <person name="Tice H."/>
            <person name="Bruce D."/>
            <person name="Goodwin L."/>
            <person name="Pitluck S."/>
            <person name="Sims D."/>
            <person name="Brettin T."/>
            <person name="Detter J.C."/>
            <person name="Han C."/>
            <person name="Larimer F."/>
            <person name="Land M."/>
            <person name="Hauser L."/>
            <person name="Kyrpides N."/>
            <person name="Ovchinnikova G."/>
            <person name="Stolz J."/>
        </authorList>
    </citation>
    <scope>NUCLEOTIDE SEQUENCE [LARGE SCALE GENOMIC DNA]</scope>
    <source>
        <strain evidence="2">MLS10</strain>
    </source>
</reference>
<accession>D6XX64</accession>
<dbReference type="RefSeq" id="WP_013171350.1">
    <property type="nucleotide sequence ID" value="NC_014219.1"/>
</dbReference>
<sequence>MKKPVFLPIVAAVSTAAVLFGVGNATGIPYLTLEWGPGNLEITFIPIIAGVAAGFLTERLIMKWRKVTVPGNGV</sequence>
<dbReference type="HOGENOM" id="CLU_2679995_0_0_9"/>
<keyword evidence="1" id="KW-0812">Transmembrane</keyword>
<gene>
    <name evidence="2" type="ordered locus">Bsel_0381</name>
</gene>
<dbReference type="EMBL" id="CP001791">
    <property type="protein sequence ID" value="ADH97921.1"/>
    <property type="molecule type" value="Genomic_DNA"/>
</dbReference>
<dbReference type="AlphaFoldDB" id="D6XX64"/>
<protein>
    <submittedName>
        <fullName evidence="2">Uncharacterized protein</fullName>
    </submittedName>
</protein>
<evidence type="ECO:0000256" key="1">
    <source>
        <dbReference type="SAM" id="Phobius"/>
    </source>
</evidence>
<name>D6XX64_BACIE</name>
<keyword evidence="1" id="KW-1133">Transmembrane helix</keyword>
<dbReference type="OrthoDB" id="2888120at2"/>
<proteinExistence type="predicted"/>
<dbReference type="STRING" id="439292.Bsel_0381"/>
<dbReference type="Proteomes" id="UP000000271">
    <property type="component" value="Chromosome"/>
</dbReference>
<dbReference type="KEGG" id="bse:Bsel_0381"/>
<organism evidence="2 3">
    <name type="scientific">Bacillus selenitireducens (strain ATCC 700615 / DSM 15326 / MLS10)</name>
    <dbReference type="NCBI Taxonomy" id="439292"/>
    <lineage>
        <taxon>Bacteria</taxon>
        <taxon>Bacillati</taxon>
        <taxon>Bacillota</taxon>
        <taxon>Bacilli</taxon>
        <taxon>Bacillales</taxon>
        <taxon>Bacillaceae</taxon>
        <taxon>Salisediminibacterium</taxon>
    </lineage>
</organism>
<keyword evidence="3" id="KW-1185">Reference proteome</keyword>
<feature type="transmembrane region" description="Helical" evidence="1">
    <location>
        <begin position="35"/>
        <end position="56"/>
    </location>
</feature>
<evidence type="ECO:0000313" key="3">
    <source>
        <dbReference type="Proteomes" id="UP000000271"/>
    </source>
</evidence>
<keyword evidence="1" id="KW-0472">Membrane</keyword>
<evidence type="ECO:0000313" key="2">
    <source>
        <dbReference type="EMBL" id="ADH97921.1"/>
    </source>
</evidence>